<dbReference type="AlphaFoldDB" id="A0AAE5AD20"/>
<evidence type="ECO:0000313" key="3">
    <source>
        <dbReference type="Proteomes" id="UP001186041"/>
    </source>
</evidence>
<dbReference type="EMBL" id="JAWLVV010000015">
    <property type="protein sequence ID" value="MDV7292018.1"/>
    <property type="molecule type" value="Genomic_DNA"/>
</dbReference>
<dbReference type="PROSITE" id="PS51257">
    <property type="entry name" value="PROKAR_LIPOPROTEIN"/>
    <property type="match status" value="1"/>
</dbReference>
<evidence type="ECO:0000313" key="2">
    <source>
        <dbReference type="EMBL" id="MDV7292018.1"/>
    </source>
</evidence>
<name>A0AAE5AD20_MYCFO</name>
<organism evidence="2 3">
    <name type="scientific">Mycolicibacterium fortuitum</name>
    <name type="common">Mycobacterium fortuitum</name>
    <dbReference type="NCBI Taxonomy" id="1766"/>
    <lineage>
        <taxon>Bacteria</taxon>
        <taxon>Bacillati</taxon>
        <taxon>Actinomycetota</taxon>
        <taxon>Actinomycetes</taxon>
        <taxon>Mycobacteriales</taxon>
        <taxon>Mycobacteriaceae</taxon>
        <taxon>Mycolicibacterium</taxon>
    </lineage>
</organism>
<protein>
    <submittedName>
        <fullName evidence="2">Uncharacterized protein</fullName>
    </submittedName>
</protein>
<comment type="caution">
    <text evidence="2">The sequence shown here is derived from an EMBL/GenBank/DDBJ whole genome shotgun (WGS) entry which is preliminary data.</text>
</comment>
<evidence type="ECO:0000256" key="1">
    <source>
        <dbReference type="SAM" id="MobiDB-lite"/>
    </source>
</evidence>
<reference evidence="2" key="1">
    <citation type="submission" date="2023-10" db="EMBL/GenBank/DDBJ databases">
        <title>Mycolicibacterium fortuitum clinical isolates causing pulmonary infections in humans.</title>
        <authorList>
            <person name="Mejia-Ponce P.M."/>
            <person name="Zenteno-Cuevas R."/>
            <person name="Licona-Cassani C."/>
        </authorList>
    </citation>
    <scope>NUCLEOTIDE SEQUENCE</scope>
    <source>
        <strain evidence="2">M8</strain>
    </source>
</reference>
<sequence>MDGRPLSAEPEQGTPATPASPRSFTIGQVLTLACARPDEQQSFCSYGDLLDVLGYMLGDVPAADDIPDAIEQCRPAIRQAYPELAAEIPPPLNAPDTAVLSWLSHQERQHGTELTLTPLEETS</sequence>
<dbReference type="Proteomes" id="UP001186041">
    <property type="component" value="Unassembled WGS sequence"/>
</dbReference>
<dbReference type="RefSeq" id="WP_317722246.1">
    <property type="nucleotide sequence ID" value="NZ_JAWLVK010000015.1"/>
</dbReference>
<accession>A0AAE5AD20</accession>
<feature type="region of interest" description="Disordered" evidence="1">
    <location>
        <begin position="1"/>
        <end position="22"/>
    </location>
</feature>
<proteinExistence type="predicted"/>
<gene>
    <name evidence="2" type="ORF">R4485_17770</name>
</gene>